<accession>A0AA36F359</accession>
<evidence type="ECO:0000313" key="1">
    <source>
        <dbReference type="EMBL" id="CAI9722120.1"/>
    </source>
</evidence>
<keyword evidence="2" id="KW-1185">Reference proteome</keyword>
<dbReference type="AlphaFoldDB" id="A0AA36F359"/>
<dbReference type="Proteomes" id="UP001162480">
    <property type="component" value="Chromosome 4"/>
</dbReference>
<gene>
    <name evidence="1" type="ORF">OCTVUL_1B012134</name>
</gene>
<evidence type="ECO:0000313" key="2">
    <source>
        <dbReference type="Proteomes" id="UP001162480"/>
    </source>
</evidence>
<dbReference type="EMBL" id="OX597817">
    <property type="protein sequence ID" value="CAI9722120.1"/>
    <property type="molecule type" value="Genomic_DNA"/>
</dbReference>
<name>A0AA36F359_OCTVU</name>
<proteinExistence type="predicted"/>
<reference evidence="1" key="1">
    <citation type="submission" date="2023-08" db="EMBL/GenBank/DDBJ databases">
        <authorList>
            <person name="Alioto T."/>
            <person name="Alioto T."/>
            <person name="Gomez Garrido J."/>
        </authorList>
    </citation>
    <scope>NUCLEOTIDE SEQUENCE</scope>
</reference>
<sequence length="86" mass="9167">MKDAEITQLAAVGEDVVVGGSCNDDVVLIGGGGVGGRCGRDGGTGVVKVFDIQLMINFEFHSKTVIFFSHFTRYKGIDNIKIFNAL</sequence>
<organism evidence="1 2">
    <name type="scientific">Octopus vulgaris</name>
    <name type="common">Common octopus</name>
    <dbReference type="NCBI Taxonomy" id="6645"/>
    <lineage>
        <taxon>Eukaryota</taxon>
        <taxon>Metazoa</taxon>
        <taxon>Spiralia</taxon>
        <taxon>Lophotrochozoa</taxon>
        <taxon>Mollusca</taxon>
        <taxon>Cephalopoda</taxon>
        <taxon>Coleoidea</taxon>
        <taxon>Octopodiformes</taxon>
        <taxon>Octopoda</taxon>
        <taxon>Incirrata</taxon>
        <taxon>Octopodidae</taxon>
        <taxon>Octopus</taxon>
    </lineage>
</organism>
<protein>
    <submittedName>
        <fullName evidence="1">Uncharacterized protein</fullName>
    </submittedName>
</protein>